<accession>D7TIA4</accession>
<name>D7TIA4_VITVI</name>
<evidence type="ECO:0000313" key="2">
    <source>
        <dbReference type="Proteomes" id="UP000009183"/>
    </source>
</evidence>
<dbReference type="PaxDb" id="29760-VIT_08s0007g06970.t01"/>
<evidence type="ECO:0000313" key="1">
    <source>
        <dbReference type="EMBL" id="CBI29980.3"/>
    </source>
</evidence>
<organism evidence="1 2">
    <name type="scientific">Vitis vinifera</name>
    <name type="common">Grape</name>
    <dbReference type="NCBI Taxonomy" id="29760"/>
    <lineage>
        <taxon>Eukaryota</taxon>
        <taxon>Viridiplantae</taxon>
        <taxon>Streptophyta</taxon>
        <taxon>Embryophyta</taxon>
        <taxon>Tracheophyta</taxon>
        <taxon>Spermatophyta</taxon>
        <taxon>Magnoliopsida</taxon>
        <taxon>eudicotyledons</taxon>
        <taxon>Gunneridae</taxon>
        <taxon>Pentapetalae</taxon>
        <taxon>rosids</taxon>
        <taxon>Vitales</taxon>
        <taxon>Vitaceae</taxon>
        <taxon>Viteae</taxon>
        <taxon>Vitis</taxon>
    </lineage>
</organism>
<sequence length="25" mass="2914">MDHLLIFGPSWAQNTILPNVYALHY</sequence>
<reference evidence="2" key="1">
    <citation type="journal article" date="2007" name="Nature">
        <title>The grapevine genome sequence suggests ancestral hexaploidization in major angiosperm phyla.</title>
        <authorList>
            <consortium name="The French-Italian Public Consortium for Grapevine Genome Characterization."/>
            <person name="Jaillon O."/>
            <person name="Aury J.-M."/>
            <person name="Noel B."/>
            <person name="Policriti A."/>
            <person name="Clepet C."/>
            <person name="Casagrande A."/>
            <person name="Choisne N."/>
            <person name="Aubourg S."/>
            <person name="Vitulo N."/>
            <person name="Jubin C."/>
            <person name="Vezzi A."/>
            <person name="Legeai F."/>
            <person name="Hugueney P."/>
            <person name="Dasilva C."/>
            <person name="Horner D."/>
            <person name="Mica E."/>
            <person name="Jublot D."/>
            <person name="Poulain J."/>
            <person name="Bruyere C."/>
            <person name="Billault A."/>
            <person name="Segurens B."/>
            <person name="Gouyvenoux M."/>
            <person name="Ugarte E."/>
            <person name="Cattonaro F."/>
            <person name="Anthouard V."/>
            <person name="Vico V."/>
            <person name="Del Fabbro C."/>
            <person name="Alaux M."/>
            <person name="Di Gaspero G."/>
            <person name="Dumas V."/>
            <person name="Felice N."/>
            <person name="Paillard S."/>
            <person name="Juman I."/>
            <person name="Moroldo M."/>
            <person name="Scalabrin S."/>
            <person name="Canaguier A."/>
            <person name="Le Clainche I."/>
            <person name="Malacrida G."/>
            <person name="Durand E."/>
            <person name="Pesole G."/>
            <person name="Laucou V."/>
            <person name="Chatelet P."/>
            <person name="Merdinoglu D."/>
            <person name="Delledonne M."/>
            <person name="Pezzotti M."/>
            <person name="Lecharny A."/>
            <person name="Scarpelli C."/>
            <person name="Artiguenave F."/>
            <person name="Pe M.E."/>
            <person name="Valle G."/>
            <person name="Morgante M."/>
            <person name="Caboche M."/>
            <person name="Adam-Blondon A.-F."/>
            <person name="Weissenbach J."/>
            <person name="Quetier F."/>
            <person name="Wincker P."/>
        </authorList>
    </citation>
    <scope>NUCLEOTIDE SEQUENCE [LARGE SCALE GENOMIC DNA]</scope>
    <source>
        <strain evidence="2">cv. Pinot noir / PN40024</strain>
    </source>
</reference>
<dbReference type="AlphaFoldDB" id="D7TIA4"/>
<gene>
    <name evidence="1" type="ordered locus">VIT_08s0007g06970</name>
</gene>
<proteinExistence type="predicted"/>
<dbReference type="HOGENOM" id="CLU_3419865_0_0_1"/>
<protein>
    <submittedName>
        <fullName evidence="1">Uncharacterized protein</fullName>
    </submittedName>
</protein>
<dbReference type="Proteomes" id="UP000009183">
    <property type="component" value="Chromosome 8"/>
</dbReference>
<keyword evidence="2" id="KW-1185">Reference proteome</keyword>
<dbReference type="InParanoid" id="D7TIA4"/>
<dbReference type="EMBL" id="FN595991">
    <property type="protein sequence ID" value="CBI29980.3"/>
    <property type="molecule type" value="Genomic_DNA"/>
</dbReference>